<dbReference type="InterPro" id="IPR012337">
    <property type="entry name" value="RNaseH-like_sf"/>
</dbReference>
<dbReference type="AlphaFoldDB" id="A0A814J896"/>
<gene>
    <name evidence="1" type="ORF">JYZ213_LOCUS17759</name>
    <name evidence="2" type="ORF">OXD698_LOCUS38991</name>
</gene>
<proteinExistence type="predicted"/>
<dbReference type="EMBL" id="CAJNOG010000169">
    <property type="protein sequence ID" value="CAF1033954.1"/>
    <property type="molecule type" value="Genomic_DNA"/>
</dbReference>
<evidence type="ECO:0008006" key="4">
    <source>
        <dbReference type="Google" id="ProtNLM"/>
    </source>
</evidence>
<comment type="caution">
    <text evidence="1">The sequence shown here is derived from an EMBL/GenBank/DDBJ whole genome shotgun (WGS) entry which is preliminary data.</text>
</comment>
<accession>A0A814J896</accession>
<evidence type="ECO:0000313" key="3">
    <source>
        <dbReference type="Proteomes" id="UP000663845"/>
    </source>
</evidence>
<reference evidence="1" key="1">
    <citation type="submission" date="2021-02" db="EMBL/GenBank/DDBJ databases">
        <authorList>
            <person name="Nowell W R."/>
        </authorList>
    </citation>
    <scope>NUCLEOTIDE SEQUENCE</scope>
</reference>
<protein>
    <recommendedName>
        <fullName evidence="4">HAT C-terminal dimerisation domain-containing protein</fullName>
    </recommendedName>
</protein>
<evidence type="ECO:0000313" key="2">
    <source>
        <dbReference type="EMBL" id="CAF4167821.1"/>
    </source>
</evidence>
<sequence length="155" mass="18471">MSYVISQFRERLLKLIDELCVLDVGHYCATMLNLKYRLLKNCSQEELSQCHKYVCEQLNIIRNAQSTPETLQQTADPHSKRFKTADLIFARFEVDYSHGFRKNDAECFDYESDKYEFSEKQSDELNRYFVMQIDKLSVTDDPLDFWKSYSNQYPL</sequence>
<dbReference type="SUPFAM" id="SSF53098">
    <property type="entry name" value="Ribonuclease H-like"/>
    <property type="match status" value="1"/>
</dbReference>
<dbReference type="EMBL" id="CAJOAZ010007663">
    <property type="protein sequence ID" value="CAF4167821.1"/>
    <property type="molecule type" value="Genomic_DNA"/>
</dbReference>
<name>A0A814J896_9BILA</name>
<dbReference type="Proteomes" id="UP000663844">
    <property type="component" value="Unassembled WGS sequence"/>
</dbReference>
<evidence type="ECO:0000313" key="1">
    <source>
        <dbReference type="EMBL" id="CAF1033954.1"/>
    </source>
</evidence>
<dbReference type="Proteomes" id="UP000663845">
    <property type="component" value="Unassembled WGS sequence"/>
</dbReference>
<organism evidence="1 3">
    <name type="scientific">Adineta steineri</name>
    <dbReference type="NCBI Taxonomy" id="433720"/>
    <lineage>
        <taxon>Eukaryota</taxon>
        <taxon>Metazoa</taxon>
        <taxon>Spiralia</taxon>
        <taxon>Gnathifera</taxon>
        <taxon>Rotifera</taxon>
        <taxon>Eurotatoria</taxon>
        <taxon>Bdelloidea</taxon>
        <taxon>Adinetida</taxon>
        <taxon>Adinetidae</taxon>
        <taxon>Adineta</taxon>
    </lineage>
</organism>